<dbReference type="EMBL" id="MLFT02000234">
    <property type="protein sequence ID" value="PHT28310.1"/>
    <property type="molecule type" value="Genomic_DNA"/>
</dbReference>
<feature type="region of interest" description="Disordered" evidence="6">
    <location>
        <begin position="1"/>
        <end position="29"/>
    </location>
</feature>
<name>A0A2G2V5P1_CAPBA</name>
<dbReference type="InterPro" id="IPR016177">
    <property type="entry name" value="DNA-bd_dom_sf"/>
</dbReference>
<gene>
    <name evidence="7" type="ORF">CQW23_32082</name>
</gene>
<evidence type="ECO:0000256" key="5">
    <source>
        <dbReference type="ARBA" id="ARBA00023242"/>
    </source>
</evidence>
<keyword evidence="5" id="KW-0539">Nucleus</keyword>
<evidence type="ECO:0000256" key="2">
    <source>
        <dbReference type="ARBA" id="ARBA00023015"/>
    </source>
</evidence>
<dbReference type="GO" id="GO:0005634">
    <property type="term" value="C:nucleus"/>
    <property type="evidence" value="ECO:0007669"/>
    <property type="project" value="UniProtKB-SubCell"/>
</dbReference>
<sequence length="221" mass="24036">MLSSMTSPAAAGTITPVTGGDDGIPPDSLLQSETYISETNARFKTAKPSKADFVVEEGKEVDLATPVSVESESKMEVQMTKSVAETVTPVHKYYYDPFCGTKFQSKTEVLDFLVTGSKHKDNTGGDATVLFLLQPSETRSSKKQKKCSSEKGKEKITYSYFDAANPPVCVCWVQTDSCADTWTPFIDGGMVPEGERQEWDAVFSAVPQRNSNEEAGSSNVQ</sequence>
<evidence type="ECO:0000313" key="7">
    <source>
        <dbReference type="EMBL" id="PHT28310.1"/>
    </source>
</evidence>
<keyword evidence="4" id="KW-0804">Transcription</keyword>
<dbReference type="OrthoDB" id="10398879at2759"/>
<dbReference type="AlphaFoldDB" id="A0A2G2V5P1"/>
<evidence type="ECO:0000256" key="1">
    <source>
        <dbReference type="ARBA" id="ARBA00004123"/>
    </source>
</evidence>
<proteinExistence type="predicted"/>
<accession>A0A2G2V5P1</accession>
<reference evidence="7 8" key="1">
    <citation type="journal article" date="2017" name="Genome Biol.">
        <title>New reference genome sequences of hot pepper reveal the massive evolution of plant disease-resistance genes by retroduplication.</title>
        <authorList>
            <person name="Kim S."/>
            <person name="Park J."/>
            <person name="Yeom S.I."/>
            <person name="Kim Y.M."/>
            <person name="Seo E."/>
            <person name="Kim K.T."/>
            <person name="Kim M.S."/>
            <person name="Lee J.M."/>
            <person name="Cheong K."/>
            <person name="Shin H.S."/>
            <person name="Kim S.B."/>
            <person name="Han K."/>
            <person name="Lee J."/>
            <person name="Park M."/>
            <person name="Lee H.A."/>
            <person name="Lee H.Y."/>
            <person name="Lee Y."/>
            <person name="Oh S."/>
            <person name="Lee J.H."/>
            <person name="Choi E."/>
            <person name="Choi E."/>
            <person name="Lee S.E."/>
            <person name="Jeon J."/>
            <person name="Kim H."/>
            <person name="Choi G."/>
            <person name="Song H."/>
            <person name="Lee J."/>
            <person name="Lee S.C."/>
            <person name="Kwon J.K."/>
            <person name="Lee H.Y."/>
            <person name="Koo N."/>
            <person name="Hong Y."/>
            <person name="Kim R.W."/>
            <person name="Kang W.H."/>
            <person name="Huh J.H."/>
            <person name="Kang B.C."/>
            <person name="Yang T.J."/>
            <person name="Lee Y.H."/>
            <person name="Bennetzen J.L."/>
            <person name="Choi D."/>
        </authorList>
    </citation>
    <scope>NUCLEOTIDE SEQUENCE [LARGE SCALE GENOMIC DNA]</scope>
    <source>
        <strain evidence="8">cv. PBC81</strain>
    </source>
</reference>
<reference evidence="8" key="2">
    <citation type="journal article" date="2017" name="J. Anim. Genet.">
        <title>Multiple reference genome sequences of hot pepper reveal the massive evolution of plant disease resistance genes by retroduplication.</title>
        <authorList>
            <person name="Kim S."/>
            <person name="Park J."/>
            <person name="Yeom S.-I."/>
            <person name="Kim Y.-M."/>
            <person name="Seo E."/>
            <person name="Kim K.-T."/>
            <person name="Kim M.-S."/>
            <person name="Lee J.M."/>
            <person name="Cheong K."/>
            <person name="Shin H.-S."/>
            <person name="Kim S.-B."/>
            <person name="Han K."/>
            <person name="Lee J."/>
            <person name="Park M."/>
            <person name="Lee H.-A."/>
            <person name="Lee H.-Y."/>
            <person name="Lee Y."/>
            <person name="Oh S."/>
            <person name="Lee J.H."/>
            <person name="Choi E."/>
            <person name="Choi E."/>
            <person name="Lee S.E."/>
            <person name="Jeon J."/>
            <person name="Kim H."/>
            <person name="Choi G."/>
            <person name="Song H."/>
            <person name="Lee J."/>
            <person name="Lee S.-C."/>
            <person name="Kwon J.-K."/>
            <person name="Lee H.-Y."/>
            <person name="Koo N."/>
            <person name="Hong Y."/>
            <person name="Kim R.W."/>
            <person name="Kang W.-H."/>
            <person name="Huh J.H."/>
            <person name="Kang B.-C."/>
            <person name="Yang T.-J."/>
            <person name="Lee Y.-H."/>
            <person name="Bennetzen J.L."/>
            <person name="Choi D."/>
        </authorList>
    </citation>
    <scope>NUCLEOTIDE SEQUENCE [LARGE SCALE GENOMIC DNA]</scope>
    <source>
        <strain evidence="8">cv. PBC81</strain>
    </source>
</reference>
<dbReference type="Gene3D" id="3.30.890.10">
    <property type="entry name" value="Methyl-cpg-binding Protein 2, Chain A"/>
    <property type="match status" value="1"/>
</dbReference>
<dbReference type="Proteomes" id="UP000224567">
    <property type="component" value="Unassembled WGS sequence"/>
</dbReference>
<keyword evidence="2" id="KW-0805">Transcription regulation</keyword>
<dbReference type="GO" id="GO:0003677">
    <property type="term" value="F:DNA binding"/>
    <property type="evidence" value="ECO:0007669"/>
    <property type="project" value="UniProtKB-KW"/>
</dbReference>
<evidence type="ECO:0000256" key="4">
    <source>
        <dbReference type="ARBA" id="ARBA00023163"/>
    </source>
</evidence>
<dbReference type="SUPFAM" id="SSF54171">
    <property type="entry name" value="DNA-binding domain"/>
    <property type="match status" value="1"/>
</dbReference>
<protein>
    <recommendedName>
        <fullName evidence="9">MBD domain-containing protein</fullName>
    </recommendedName>
</protein>
<dbReference type="STRING" id="33114.A0A2G2V5P1"/>
<evidence type="ECO:0000256" key="3">
    <source>
        <dbReference type="ARBA" id="ARBA00023125"/>
    </source>
</evidence>
<keyword evidence="3" id="KW-0238">DNA-binding</keyword>
<keyword evidence="8" id="KW-1185">Reference proteome</keyword>
<evidence type="ECO:0000313" key="8">
    <source>
        <dbReference type="Proteomes" id="UP000224567"/>
    </source>
</evidence>
<comment type="caution">
    <text evidence="7">The sequence shown here is derived from an EMBL/GenBank/DDBJ whole genome shotgun (WGS) entry which is preliminary data.</text>
</comment>
<comment type="subcellular location">
    <subcellularLocation>
        <location evidence="1">Nucleus</location>
    </subcellularLocation>
</comment>
<evidence type="ECO:0000256" key="6">
    <source>
        <dbReference type="SAM" id="MobiDB-lite"/>
    </source>
</evidence>
<evidence type="ECO:0008006" key="9">
    <source>
        <dbReference type="Google" id="ProtNLM"/>
    </source>
</evidence>
<organism evidence="7 8">
    <name type="scientific">Capsicum baccatum</name>
    <name type="common">Peruvian pepper</name>
    <dbReference type="NCBI Taxonomy" id="33114"/>
    <lineage>
        <taxon>Eukaryota</taxon>
        <taxon>Viridiplantae</taxon>
        <taxon>Streptophyta</taxon>
        <taxon>Embryophyta</taxon>
        <taxon>Tracheophyta</taxon>
        <taxon>Spermatophyta</taxon>
        <taxon>Magnoliopsida</taxon>
        <taxon>eudicotyledons</taxon>
        <taxon>Gunneridae</taxon>
        <taxon>Pentapetalae</taxon>
        <taxon>asterids</taxon>
        <taxon>lamiids</taxon>
        <taxon>Solanales</taxon>
        <taxon>Solanaceae</taxon>
        <taxon>Solanoideae</taxon>
        <taxon>Capsiceae</taxon>
        <taxon>Capsicum</taxon>
    </lineage>
</organism>